<keyword evidence="7 16" id="KW-0963">Cytoplasm</keyword>
<dbReference type="EC" id="3.1.3.-" evidence="16"/>
<dbReference type="InterPro" id="IPR006549">
    <property type="entry name" value="HAD-SF_hydro_IIIA"/>
</dbReference>
<evidence type="ECO:0000256" key="5">
    <source>
        <dbReference type="ARBA" id="ARBA00004708"/>
    </source>
</evidence>
<comment type="function">
    <text evidence="13">Converts the D-glycero-beta-D-manno-heptose 1,7-bisphosphate intermediate into D-glycero-beta-D-manno-heptose 1-phosphate by removing the phosphate group at the C-7 position.</text>
</comment>
<feature type="binding site" evidence="19">
    <location>
        <position position="94"/>
    </location>
    <ligand>
        <name>Zn(2+)</name>
        <dbReference type="ChEBI" id="CHEBI:29105"/>
    </ligand>
</feature>
<evidence type="ECO:0000313" key="21">
    <source>
        <dbReference type="Proteomes" id="UP000310016"/>
    </source>
</evidence>
<evidence type="ECO:0000256" key="18">
    <source>
        <dbReference type="PIRSR" id="PIRSR004682-3"/>
    </source>
</evidence>
<evidence type="ECO:0000256" key="13">
    <source>
        <dbReference type="ARBA" id="ARBA00057015"/>
    </source>
</evidence>
<feature type="binding site" evidence="19">
    <location>
        <position position="131"/>
    </location>
    <ligand>
        <name>Mg(2+)</name>
        <dbReference type="ChEBI" id="CHEBI:18420"/>
    </ligand>
</feature>
<dbReference type="NCBIfam" id="NF006506">
    <property type="entry name" value="PRK08942.1"/>
    <property type="match status" value="1"/>
</dbReference>
<dbReference type="OrthoDB" id="9781367at2"/>
<evidence type="ECO:0000256" key="3">
    <source>
        <dbReference type="ARBA" id="ARBA00001947"/>
    </source>
</evidence>
<dbReference type="InterPro" id="IPR023214">
    <property type="entry name" value="HAD_sf"/>
</dbReference>
<dbReference type="PANTHER" id="PTHR42891:SF1">
    <property type="entry name" value="D-GLYCERO-BETA-D-MANNO-HEPTOSE-1,7-BISPHOSPHATE 7-PHOSPHATASE"/>
    <property type="match status" value="1"/>
</dbReference>
<dbReference type="RefSeq" id="WP_136771564.1">
    <property type="nucleotide sequence ID" value="NZ_CP156074.1"/>
</dbReference>
<comment type="pathway">
    <text evidence="5">Nucleotide-sugar biosynthesis; ADP-L-glycero-beta-D-manno-heptose biosynthesis; ADP-L-glycero-beta-D-manno-heptose from D-glycero-beta-D-manno-heptose 7-phosphate: step 2/4.</text>
</comment>
<dbReference type="CDD" id="cd07503">
    <property type="entry name" value="HAD_HisB-N"/>
    <property type="match status" value="1"/>
</dbReference>
<comment type="pathway">
    <text evidence="14">Bacterial outer membrane biogenesis; LOS core biosynthesis.</text>
</comment>
<keyword evidence="11 19" id="KW-0460">Magnesium</keyword>
<evidence type="ECO:0000256" key="1">
    <source>
        <dbReference type="ARBA" id="ARBA00001226"/>
    </source>
</evidence>
<name>A0A4U0QD21_9NEIS</name>
<dbReference type="GO" id="GO:0034200">
    <property type="term" value="F:D-glycero-beta-D-manno-heptose 1,7-bisphosphate 7-phosphatase activity"/>
    <property type="evidence" value="ECO:0007669"/>
    <property type="project" value="UniProtKB-EC"/>
</dbReference>
<dbReference type="Pfam" id="PF13242">
    <property type="entry name" value="Hydrolase_like"/>
    <property type="match status" value="1"/>
</dbReference>
<evidence type="ECO:0000256" key="4">
    <source>
        <dbReference type="ARBA" id="ARBA00004496"/>
    </source>
</evidence>
<dbReference type="GO" id="GO:0046872">
    <property type="term" value="F:metal ion binding"/>
    <property type="evidence" value="ECO:0007669"/>
    <property type="project" value="UniProtKB-KW"/>
</dbReference>
<dbReference type="Proteomes" id="UP000310016">
    <property type="component" value="Unassembled WGS sequence"/>
</dbReference>
<evidence type="ECO:0000256" key="19">
    <source>
        <dbReference type="PIRSR" id="PIRSR004682-4"/>
    </source>
</evidence>
<feature type="binding site" evidence="19">
    <location>
        <position position="102"/>
    </location>
    <ligand>
        <name>Zn(2+)</name>
        <dbReference type="ChEBI" id="CHEBI:29105"/>
    </ligand>
</feature>
<dbReference type="PANTHER" id="PTHR42891">
    <property type="entry name" value="D-GLYCERO-BETA-D-MANNO-HEPTOSE-1,7-BISPHOSPHATE 7-PHOSPHATASE"/>
    <property type="match status" value="1"/>
</dbReference>
<evidence type="ECO:0000256" key="8">
    <source>
        <dbReference type="ARBA" id="ARBA00022723"/>
    </source>
</evidence>
<dbReference type="FunFam" id="3.40.50.1000:FF:000168">
    <property type="entry name" value="D,D-heptose 1,7-bisphosphate phosphatase"/>
    <property type="match status" value="1"/>
</dbReference>
<feature type="active site" description="Nucleophile" evidence="17">
    <location>
        <position position="12"/>
    </location>
</feature>
<sequence length="194" mass="20539">MKEAAVKLLILDRDGVINEDRPDFVKSPDEWLPIPGSLEAVSELSRAGYLLVVATNQSAIGRGIFDMATLNAIHAKLHRSVAESGGHIDAIFFCPHAPDAGCACRKPLPGMVLDIAKRFHVAPADCLMVGDSLRDLQAVSAVGGKPLLVRTGNGAKTEAKGDLPAGTQVFDNLAAVAQWLLHRPHPDAPARDAA</sequence>
<evidence type="ECO:0000256" key="14">
    <source>
        <dbReference type="ARBA" id="ARBA00060705"/>
    </source>
</evidence>
<dbReference type="InterPro" id="IPR006543">
    <property type="entry name" value="Histidinol-phos"/>
</dbReference>
<feature type="site" description="Stabilizes the phosphoryl group" evidence="18">
    <location>
        <position position="106"/>
    </location>
</feature>
<comment type="similarity">
    <text evidence="15 16">Belongs to the gmhB family.</text>
</comment>
<feature type="site" description="Contributes to substrate recognition" evidence="18">
    <location>
        <position position="105"/>
    </location>
</feature>
<comment type="catalytic activity">
    <reaction evidence="1">
        <text>D-glycero-beta-D-manno-heptose 1,7-bisphosphate + H2O = D-glycero-beta-D-manno-heptose 1-phosphate + phosphate</text>
        <dbReference type="Rhea" id="RHEA:28518"/>
        <dbReference type="ChEBI" id="CHEBI:15377"/>
        <dbReference type="ChEBI" id="CHEBI:43474"/>
        <dbReference type="ChEBI" id="CHEBI:60208"/>
        <dbReference type="ChEBI" id="CHEBI:61593"/>
        <dbReference type="EC" id="3.1.3.82"/>
    </reaction>
</comment>
<protein>
    <recommendedName>
        <fullName evidence="16">D,D-heptose 1,7-bisphosphate phosphatase</fullName>
        <ecNumber evidence="16">3.1.3.-</ecNumber>
    </recommendedName>
</protein>
<feature type="binding site" evidence="19">
    <location>
        <position position="14"/>
    </location>
    <ligand>
        <name>Mg(2+)</name>
        <dbReference type="ChEBI" id="CHEBI:18420"/>
    </ligand>
</feature>
<dbReference type="AlphaFoldDB" id="A0A4U0QD21"/>
<feature type="active site" description="Proton donor" evidence="17">
    <location>
        <position position="14"/>
    </location>
</feature>
<keyword evidence="21" id="KW-1185">Reference proteome</keyword>
<dbReference type="InterPro" id="IPR036412">
    <property type="entry name" value="HAD-like_sf"/>
</dbReference>
<feature type="binding site" evidence="19">
    <location>
        <position position="96"/>
    </location>
    <ligand>
        <name>Zn(2+)</name>
        <dbReference type="ChEBI" id="CHEBI:29105"/>
    </ligand>
</feature>
<evidence type="ECO:0000256" key="10">
    <source>
        <dbReference type="ARBA" id="ARBA00022833"/>
    </source>
</evidence>
<feature type="binding site" evidence="19">
    <location>
        <position position="104"/>
    </location>
    <ligand>
        <name>Zn(2+)</name>
        <dbReference type="ChEBI" id="CHEBI:29105"/>
    </ligand>
</feature>
<evidence type="ECO:0000256" key="6">
    <source>
        <dbReference type="ARBA" id="ARBA00011245"/>
    </source>
</evidence>
<keyword evidence="9 16" id="KW-0378">Hydrolase</keyword>
<feature type="site" description="Stabilizes the phosphoryl group" evidence="18">
    <location>
        <position position="55"/>
    </location>
</feature>
<dbReference type="InterPro" id="IPR004446">
    <property type="entry name" value="Heptose_bisP_phosphatase"/>
</dbReference>
<keyword evidence="10 19" id="KW-0862">Zinc</keyword>
<evidence type="ECO:0000256" key="7">
    <source>
        <dbReference type="ARBA" id="ARBA00022490"/>
    </source>
</evidence>
<keyword evidence="8 19" id="KW-0479">Metal-binding</keyword>
<dbReference type="Gene3D" id="3.40.50.1000">
    <property type="entry name" value="HAD superfamily/HAD-like"/>
    <property type="match status" value="1"/>
</dbReference>
<evidence type="ECO:0000256" key="11">
    <source>
        <dbReference type="ARBA" id="ARBA00022842"/>
    </source>
</evidence>
<evidence type="ECO:0000256" key="9">
    <source>
        <dbReference type="ARBA" id="ARBA00022801"/>
    </source>
</evidence>
<proteinExistence type="inferred from homology"/>
<dbReference type="PIRSF" id="PIRSF004682">
    <property type="entry name" value="GmhB"/>
    <property type="match status" value="1"/>
</dbReference>
<reference evidence="20 21" key="1">
    <citation type="submission" date="2019-04" db="EMBL/GenBank/DDBJ databases">
        <title>Chitiniphilus eburnea sp. nov., a novel chitinolytic bacterium isolated from aquaculture sludge.</title>
        <authorList>
            <person name="Sheng M."/>
        </authorList>
    </citation>
    <scope>NUCLEOTIDE SEQUENCE [LARGE SCALE GENOMIC DNA]</scope>
    <source>
        <strain evidence="20 21">HX-2-15</strain>
    </source>
</reference>
<comment type="subunit">
    <text evidence="6">Monomer.</text>
</comment>
<accession>A0A4U0QD21</accession>
<gene>
    <name evidence="20" type="primary">gmhB</name>
    <name evidence="20" type="ORF">FAZ21_01840</name>
</gene>
<dbReference type="GO" id="GO:0005737">
    <property type="term" value="C:cytoplasm"/>
    <property type="evidence" value="ECO:0007669"/>
    <property type="project" value="UniProtKB-SubCell"/>
</dbReference>
<evidence type="ECO:0000256" key="17">
    <source>
        <dbReference type="PIRSR" id="PIRSR004682-1"/>
    </source>
</evidence>
<keyword evidence="12 16" id="KW-0119">Carbohydrate metabolism</keyword>
<dbReference type="EMBL" id="SUMF01000001">
    <property type="protein sequence ID" value="TJZ79050.1"/>
    <property type="molecule type" value="Genomic_DNA"/>
</dbReference>
<comment type="subcellular location">
    <subcellularLocation>
        <location evidence="4 16">Cytoplasm</location>
    </subcellularLocation>
</comment>
<organism evidence="20 21">
    <name type="scientific">Chitiniphilus eburneus</name>
    <dbReference type="NCBI Taxonomy" id="2571148"/>
    <lineage>
        <taxon>Bacteria</taxon>
        <taxon>Pseudomonadati</taxon>
        <taxon>Pseudomonadota</taxon>
        <taxon>Betaproteobacteria</taxon>
        <taxon>Neisseriales</taxon>
        <taxon>Chitinibacteraceae</taxon>
        <taxon>Chitiniphilus</taxon>
    </lineage>
</organism>
<dbReference type="GO" id="GO:0005975">
    <property type="term" value="P:carbohydrate metabolic process"/>
    <property type="evidence" value="ECO:0007669"/>
    <property type="project" value="InterPro"/>
</dbReference>
<dbReference type="SUPFAM" id="SSF56784">
    <property type="entry name" value="HAD-like"/>
    <property type="match status" value="1"/>
</dbReference>
<evidence type="ECO:0000256" key="15">
    <source>
        <dbReference type="ARBA" id="ARBA00061616"/>
    </source>
</evidence>
<comment type="caution">
    <text evidence="20">The sequence shown here is derived from an EMBL/GenBank/DDBJ whole genome shotgun (WGS) entry which is preliminary data.</text>
</comment>
<evidence type="ECO:0000256" key="2">
    <source>
        <dbReference type="ARBA" id="ARBA00001946"/>
    </source>
</evidence>
<comment type="cofactor">
    <cofactor evidence="2 19">
        <name>Mg(2+)</name>
        <dbReference type="ChEBI" id="CHEBI:18420"/>
    </cofactor>
</comment>
<evidence type="ECO:0000256" key="16">
    <source>
        <dbReference type="PIRNR" id="PIRNR004682"/>
    </source>
</evidence>
<evidence type="ECO:0000256" key="12">
    <source>
        <dbReference type="ARBA" id="ARBA00023277"/>
    </source>
</evidence>
<comment type="cofactor">
    <cofactor evidence="3 19">
        <name>Zn(2+)</name>
        <dbReference type="ChEBI" id="CHEBI:29105"/>
    </cofactor>
</comment>
<dbReference type="NCBIfam" id="TIGR01656">
    <property type="entry name" value="Histidinol-ppas"/>
    <property type="match status" value="1"/>
</dbReference>
<feature type="binding site" evidence="19">
    <location>
        <position position="12"/>
    </location>
    <ligand>
        <name>Mg(2+)</name>
        <dbReference type="ChEBI" id="CHEBI:18420"/>
    </ligand>
</feature>
<evidence type="ECO:0000313" key="20">
    <source>
        <dbReference type="EMBL" id="TJZ79050.1"/>
    </source>
</evidence>
<dbReference type="NCBIfam" id="TIGR01662">
    <property type="entry name" value="HAD-SF-IIIA"/>
    <property type="match status" value="1"/>
</dbReference>